<proteinExistence type="predicted"/>
<accession>A0A0L8FJI8</accession>
<sequence length="75" mass="8804">MNISTLNPLAQSKVNNWFGWFPKSFHFKHSQYQEMKQALLNCKILKTSRTGQAIFTNISSACLKLYIKVEKYIYI</sequence>
<dbReference type="EMBL" id="KQ430272">
    <property type="protein sequence ID" value="KOF64407.1"/>
    <property type="molecule type" value="Genomic_DNA"/>
</dbReference>
<dbReference type="AlphaFoldDB" id="A0A0L8FJI8"/>
<protein>
    <submittedName>
        <fullName evidence="1">Uncharacterized protein</fullName>
    </submittedName>
</protein>
<name>A0A0L8FJI8_OCTBM</name>
<organism evidence="1">
    <name type="scientific">Octopus bimaculoides</name>
    <name type="common">California two-spotted octopus</name>
    <dbReference type="NCBI Taxonomy" id="37653"/>
    <lineage>
        <taxon>Eukaryota</taxon>
        <taxon>Metazoa</taxon>
        <taxon>Spiralia</taxon>
        <taxon>Lophotrochozoa</taxon>
        <taxon>Mollusca</taxon>
        <taxon>Cephalopoda</taxon>
        <taxon>Coleoidea</taxon>
        <taxon>Octopodiformes</taxon>
        <taxon>Octopoda</taxon>
        <taxon>Incirrata</taxon>
        <taxon>Octopodidae</taxon>
        <taxon>Octopus</taxon>
    </lineage>
</organism>
<evidence type="ECO:0000313" key="1">
    <source>
        <dbReference type="EMBL" id="KOF64407.1"/>
    </source>
</evidence>
<gene>
    <name evidence="1" type="ORF">OCBIM_22017385mg</name>
</gene>
<reference evidence="1" key="1">
    <citation type="submission" date="2015-07" db="EMBL/GenBank/DDBJ databases">
        <title>MeaNS - Measles Nucleotide Surveillance Program.</title>
        <authorList>
            <person name="Tran T."/>
            <person name="Druce J."/>
        </authorList>
    </citation>
    <scope>NUCLEOTIDE SEQUENCE</scope>
    <source>
        <strain evidence="1">UCB-OBI-ISO-001</strain>
        <tissue evidence="1">Gonad</tissue>
    </source>
</reference>